<dbReference type="Pfam" id="PF13528">
    <property type="entry name" value="Glyco_trans_1_3"/>
    <property type="match status" value="1"/>
</dbReference>
<protein>
    <submittedName>
        <fullName evidence="1">Glycosyltransferase</fullName>
    </submittedName>
</protein>
<dbReference type="Gene3D" id="3.40.50.2000">
    <property type="entry name" value="Glycogen Phosphorylase B"/>
    <property type="match status" value="1"/>
</dbReference>
<dbReference type="GO" id="GO:0016740">
    <property type="term" value="F:transferase activity"/>
    <property type="evidence" value="ECO:0007669"/>
    <property type="project" value="UniProtKB-KW"/>
</dbReference>
<evidence type="ECO:0000313" key="2">
    <source>
        <dbReference type="Proteomes" id="UP000254326"/>
    </source>
</evidence>
<dbReference type="OrthoDB" id="9793805at2"/>
<dbReference type="RefSeq" id="WP_115469227.1">
    <property type="nucleotide sequence ID" value="NZ_QKRA01000010.1"/>
</dbReference>
<dbReference type="NCBIfam" id="TIGR00661">
    <property type="entry name" value="MJ1255"/>
    <property type="match status" value="1"/>
</dbReference>
<evidence type="ECO:0000313" key="1">
    <source>
        <dbReference type="EMBL" id="RDL43076.1"/>
    </source>
</evidence>
<organism evidence="1 2">
    <name type="scientific">Marinomonas piezotolerans</name>
    <dbReference type="NCBI Taxonomy" id="2213058"/>
    <lineage>
        <taxon>Bacteria</taxon>
        <taxon>Pseudomonadati</taxon>
        <taxon>Pseudomonadota</taxon>
        <taxon>Gammaproteobacteria</taxon>
        <taxon>Oceanospirillales</taxon>
        <taxon>Oceanospirillaceae</taxon>
        <taxon>Marinomonas</taxon>
    </lineage>
</organism>
<comment type="caution">
    <text evidence="1">The sequence shown here is derived from an EMBL/GenBank/DDBJ whole genome shotgun (WGS) entry which is preliminary data.</text>
</comment>
<accession>A0A370U5L9</accession>
<dbReference type="AlphaFoldDB" id="A0A370U5L9"/>
<dbReference type="SUPFAM" id="SSF53756">
    <property type="entry name" value="UDP-Glycosyltransferase/glycogen phosphorylase"/>
    <property type="match status" value="1"/>
</dbReference>
<dbReference type="Proteomes" id="UP000254326">
    <property type="component" value="Unassembled WGS sequence"/>
</dbReference>
<proteinExistence type="predicted"/>
<keyword evidence="1" id="KW-0808">Transferase</keyword>
<dbReference type="InterPro" id="IPR005262">
    <property type="entry name" value="MJ1255-like"/>
</dbReference>
<gene>
    <name evidence="1" type="ORF">DN730_16385</name>
</gene>
<reference evidence="1 2" key="1">
    <citation type="submission" date="2018-06" db="EMBL/GenBank/DDBJ databases">
        <title>Marinomonas sp. YLB-05 draft genome sequence.</title>
        <authorList>
            <person name="Yu L."/>
            <person name="Tang X."/>
        </authorList>
    </citation>
    <scope>NUCLEOTIDE SEQUENCE [LARGE SCALE GENOMIC DNA]</scope>
    <source>
        <strain evidence="1 2">YLB-05</strain>
    </source>
</reference>
<sequence>MKILYGVQGTGNGHITRARALNEEFARLGMDVDYLFSGRNKDDYFDMACFGDYRVFEGLSFVAIDGRISLLSSYRKANIMGLIRDIRALDLSDYDLVITDFEPISAWAAKRQNIPCIGIGHQYALGYDIPKYQGDAVGSWILSRFAPVPRSIGVHWHHFDQPILPPIIQRHNDVTKPQDDHVLVYLPFENSEEVMEWLERVPNYKFRVHCKDIEPGCYGNIKVFPFSRDQFQQNLKECESVLCNAGFELNSEALQMGRRILVKPLHGQVEQLSNMIALEQLGFAQGSKELSAEVINQWLESSKVVKVDYPDVAKAIAEWIAAGAEEPIEQLSQRLWDCVPLANGIQFQRAEAQYSIAS</sequence>
<keyword evidence="2" id="KW-1185">Reference proteome</keyword>
<dbReference type="EMBL" id="QKRA01000010">
    <property type="protein sequence ID" value="RDL43076.1"/>
    <property type="molecule type" value="Genomic_DNA"/>
</dbReference>
<name>A0A370U5L9_9GAMM</name>